<feature type="coiled-coil region" evidence="1">
    <location>
        <begin position="75"/>
        <end position="102"/>
    </location>
</feature>
<reference evidence="3 4" key="1">
    <citation type="submission" date="2023-04" db="EMBL/GenBank/DDBJ databases">
        <title>Marinobulbifer ophiurae gen. nov., sp. Nov., isolate from tissue of brittle star Ophioplocus japonicus.</title>
        <authorList>
            <person name="Kawano K."/>
            <person name="Sawayama S."/>
            <person name="Nakagawa S."/>
        </authorList>
    </citation>
    <scope>NUCLEOTIDE SEQUENCE [LARGE SCALE GENOMIC DNA]</scope>
    <source>
        <strain evidence="3 4">NKW57</strain>
    </source>
</reference>
<dbReference type="Gene3D" id="3.30.70.60">
    <property type="match status" value="1"/>
</dbReference>
<evidence type="ECO:0000256" key="1">
    <source>
        <dbReference type="SAM" id="Coils"/>
    </source>
</evidence>
<dbReference type="EMBL" id="BSYJ01000001">
    <property type="protein sequence ID" value="GMG85901.1"/>
    <property type="molecule type" value="Genomic_DNA"/>
</dbReference>
<dbReference type="PANTHER" id="PTHR39555">
    <property type="entry name" value="FIMBRIAL ASSEMBLY PROTEIN PILO-LIKE PROTEIN-RELATED"/>
    <property type="match status" value="1"/>
</dbReference>
<evidence type="ECO:0000313" key="4">
    <source>
        <dbReference type="Proteomes" id="UP001224392"/>
    </source>
</evidence>
<keyword evidence="1" id="KW-0175">Coiled coil</keyword>
<evidence type="ECO:0000256" key="2">
    <source>
        <dbReference type="SAM" id="Phobius"/>
    </source>
</evidence>
<evidence type="ECO:0000313" key="3">
    <source>
        <dbReference type="EMBL" id="GMG85901.1"/>
    </source>
</evidence>
<feature type="transmembrane region" description="Helical" evidence="2">
    <location>
        <begin position="28"/>
        <end position="50"/>
    </location>
</feature>
<protein>
    <submittedName>
        <fullName evidence="3">Type 4a pilus biogenesis protein PilO</fullName>
    </submittedName>
</protein>
<dbReference type="Pfam" id="PF04350">
    <property type="entry name" value="PilO"/>
    <property type="match status" value="1"/>
</dbReference>
<name>A0ABQ6LUX8_9GAMM</name>
<gene>
    <name evidence="3" type="primary">pilO</name>
    <name evidence="3" type="ORF">MNKW57_02220</name>
</gene>
<keyword evidence="2" id="KW-0472">Membrane</keyword>
<dbReference type="RefSeq" id="WP_285762425.1">
    <property type="nucleotide sequence ID" value="NZ_BSYJ01000001.1"/>
</dbReference>
<keyword evidence="2" id="KW-0812">Transmembrane</keyword>
<dbReference type="Proteomes" id="UP001224392">
    <property type="component" value="Unassembled WGS sequence"/>
</dbReference>
<keyword evidence="2" id="KW-1133">Transmembrane helix</keyword>
<dbReference type="PANTHER" id="PTHR39555:SF1">
    <property type="entry name" value="TYPE IV PILUS INNER MEMBRANE COMPONENT PILO"/>
    <property type="match status" value="1"/>
</dbReference>
<dbReference type="InterPro" id="IPR014717">
    <property type="entry name" value="Transl_elong_EF1B/ribsomal_bS6"/>
</dbReference>
<dbReference type="Gene3D" id="1.10.287.540">
    <property type="entry name" value="Helix hairpin bin"/>
    <property type="match status" value="1"/>
</dbReference>
<dbReference type="InterPro" id="IPR007445">
    <property type="entry name" value="PilO"/>
</dbReference>
<dbReference type="PIRSF" id="PIRSF016482">
    <property type="entry name" value="PilO"/>
    <property type="match status" value="1"/>
</dbReference>
<comment type="caution">
    <text evidence="3">The sequence shown here is derived from an EMBL/GenBank/DDBJ whole genome shotgun (WGS) entry which is preliminary data.</text>
</comment>
<organism evidence="3 4">
    <name type="scientific">Biformimicrobium ophioploci</name>
    <dbReference type="NCBI Taxonomy" id="3036711"/>
    <lineage>
        <taxon>Bacteria</taxon>
        <taxon>Pseudomonadati</taxon>
        <taxon>Pseudomonadota</taxon>
        <taxon>Gammaproteobacteria</taxon>
        <taxon>Cellvibrionales</taxon>
        <taxon>Microbulbiferaceae</taxon>
        <taxon>Biformimicrobium</taxon>
    </lineage>
</organism>
<keyword evidence="4" id="KW-1185">Reference proteome</keyword>
<accession>A0ABQ6LUX8</accession>
<sequence length="206" mass="23402">MALKDTLEELNNLDLASLDFSRVGVWPLAGRVALLVIISAVIIGGGYFFAIKDRYQTLEIVERKETTLFAEFERKAFQAANLDDYREQLRQMNESFGALLQQLPKQTEVAGLIDDIDDFRHGAGLTQKEIDLQDERVGEFYVELPIQIEVEGGYHEFGNFISSVAGMPRIVTLHDFEIQASKDNSNLLTMTVEARTYRYKDEEDGQ</sequence>
<proteinExistence type="predicted"/>